<gene>
    <name evidence="1" type="ORF">SAMN04489740_3570</name>
</gene>
<protein>
    <recommendedName>
        <fullName evidence="3">Knr4/Smi1-like domain-containing protein</fullName>
    </recommendedName>
</protein>
<dbReference type="Proteomes" id="UP000182725">
    <property type="component" value="Unassembled WGS sequence"/>
</dbReference>
<accession>A0A1H5NEE0</accession>
<name>A0A1H5NEE0_9MICC</name>
<dbReference type="RefSeq" id="WP_074712741.1">
    <property type="nucleotide sequence ID" value="NZ_FNTV01000001.1"/>
</dbReference>
<evidence type="ECO:0000313" key="1">
    <source>
        <dbReference type="EMBL" id="SEE99048.1"/>
    </source>
</evidence>
<proteinExistence type="predicted"/>
<dbReference type="SUPFAM" id="SSF160631">
    <property type="entry name" value="SMI1/KNR4-like"/>
    <property type="match status" value="1"/>
</dbReference>
<sequence>MSDMFVEKFRGLVPQYLEEPWQEADGIEWADLEAVFAELKITVPLALREFLHALGNCEDIMEAYYYFWDPEEFEIQDGYLLFLEDEEESYTWGMLADQADVPDPIVWRRNNATGEWVNEEGTFSEFVFDMLEWVFTEVLSEDD</sequence>
<dbReference type="AlphaFoldDB" id="A0A1H5NEE0"/>
<dbReference type="EMBL" id="FNTV01000001">
    <property type="protein sequence ID" value="SEE99048.1"/>
    <property type="molecule type" value="Genomic_DNA"/>
</dbReference>
<organism evidence="1 2">
    <name type="scientific">Arthrobacter alpinus</name>
    <dbReference type="NCBI Taxonomy" id="656366"/>
    <lineage>
        <taxon>Bacteria</taxon>
        <taxon>Bacillati</taxon>
        <taxon>Actinomycetota</taxon>
        <taxon>Actinomycetes</taxon>
        <taxon>Micrococcales</taxon>
        <taxon>Micrococcaceae</taxon>
        <taxon>Arthrobacter</taxon>
    </lineage>
</organism>
<evidence type="ECO:0008006" key="3">
    <source>
        <dbReference type="Google" id="ProtNLM"/>
    </source>
</evidence>
<dbReference type="InterPro" id="IPR037883">
    <property type="entry name" value="Knr4/Smi1-like_sf"/>
</dbReference>
<evidence type="ECO:0000313" key="2">
    <source>
        <dbReference type="Proteomes" id="UP000182725"/>
    </source>
</evidence>
<reference evidence="1 2" key="1">
    <citation type="submission" date="2016-10" db="EMBL/GenBank/DDBJ databases">
        <authorList>
            <person name="de Groot N.N."/>
        </authorList>
    </citation>
    <scope>NUCLEOTIDE SEQUENCE [LARGE SCALE GENOMIC DNA]</scope>
    <source>
        <strain evidence="1 2">DSM 22274</strain>
    </source>
</reference>